<evidence type="ECO:0008006" key="3">
    <source>
        <dbReference type="Google" id="ProtNLM"/>
    </source>
</evidence>
<evidence type="ECO:0000256" key="1">
    <source>
        <dbReference type="SAM" id="Coils"/>
    </source>
</evidence>
<evidence type="ECO:0000313" key="2">
    <source>
        <dbReference type="EMBL" id="KKL89695.1"/>
    </source>
</evidence>
<dbReference type="EMBL" id="LAZR01020216">
    <property type="protein sequence ID" value="KKL89695.1"/>
    <property type="molecule type" value="Genomic_DNA"/>
</dbReference>
<organism evidence="2">
    <name type="scientific">marine sediment metagenome</name>
    <dbReference type="NCBI Taxonomy" id="412755"/>
    <lineage>
        <taxon>unclassified sequences</taxon>
        <taxon>metagenomes</taxon>
        <taxon>ecological metagenomes</taxon>
    </lineage>
</organism>
<keyword evidence="1" id="KW-0175">Coiled coil</keyword>
<dbReference type="AlphaFoldDB" id="A0A0F9I798"/>
<gene>
    <name evidence="2" type="ORF">LCGC14_1912120</name>
</gene>
<reference evidence="2" key="1">
    <citation type="journal article" date="2015" name="Nature">
        <title>Complex archaea that bridge the gap between prokaryotes and eukaryotes.</title>
        <authorList>
            <person name="Spang A."/>
            <person name="Saw J.H."/>
            <person name="Jorgensen S.L."/>
            <person name="Zaremba-Niedzwiedzka K."/>
            <person name="Martijn J."/>
            <person name="Lind A.E."/>
            <person name="van Eijk R."/>
            <person name="Schleper C."/>
            <person name="Guy L."/>
            <person name="Ettema T.J."/>
        </authorList>
    </citation>
    <scope>NUCLEOTIDE SEQUENCE</scope>
</reference>
<name>A0A0F9I798_9ZZZZ</name>
<proteinExistence type="predicted"/>
<feature type="coiled-coil region" evidence="1">
    <location>
        <begin position="195"/>
        <end position="229"/>
    </location>
</feature>
<dbReference type="InterPro" id="IPR055545">
    <property type="entry name" value="DUF7121"/>
</dbReference>
<comment type="caution">
    <text evidence="2">The sequence shown here is derived from an EMBL/GenBank/DDBJ whole genome shotgun (WGS) entry which is preliminary data.</text>
</comment>
<sequence length="302" mass="36808">MSRERTYNTQTSRISFRDLEVQIEDLRQKRDGLNDKTKKYISDLQENETEIINSLKIAREKHKKKRDYWNNKVKQLKEKKIEYIKLLDNFIEEKKKKVHNNKDNKQIISVKQIERKIDNLERIIETEKLDITEENAIIDKIRKFAEMKQRFFSEQKNTELYKIERKIEIVKINLNKIYEQLNKWSNKSQENHSKMLEMFQNVDELKENKKRIEEELIENKKKADSYHEQYLKLLNQRKKTYKGKKPYKPNKKLITKIKQKTIKYEMIQKIQQDKLAMALEKQKAGKKLNLFEARLILEQSEK</sequence>
<feature type="coiled-coil region" evidence="1">
    <location>
        <begin position="16"/>
        <end position="130"/>
    </location>
</feature>
<accession>A0A0F9I798</accession>
<dbReference type="Pfam" id="PF23435">
    <property type="entry name" value="DUF7121"/>
    <property type="match status" value="1"/>
</dbReference>
<protein>
    <recommendedName>
        <fullName evidence="3">Phosphoserine phosphatase</fullName>
    </recommendedName>
</protein>